<gene>
    <name evidence="2" type="ORF">GMLC_09960</name>
</gene>
<evidence type="ECO:0000313" key="3">
    <source>
        <dbReference type="Proteomes" id="UP000587586"/>
    </source>
</evidence>
<keyword evidence="3" id="KW-1185">Reference proteome</keyword>
<dbReference type="RefSeq" id="WP_183359960.1">
    <property type="nucleotide sequence ID" value="NZ_BLXZ01000002.1"/>
</dbReference>
<evidence type="ECO:0000259" key="1">
    <source>
        <dbReference type="Pfam" id="PF07238"/>
    </source>
</evidence>
<feature type="domain" description="PilZ" evidence="1">
    <location>
        <begin position="117"/>
        <end position="217"/>
    </location>
</feature>
<sequence>MNDTYQKIELASPEADEQEILSCLAEIRSGRLANDLKLVNYYREIPVSYSADVLTVEETSVEFLVHQIQAVVISLEKVTVLKSDHFKRPVIATVNYVNVEKSRIVLSGFSYAMVRADRRMSVRVALTELIRVTFRTEESSASGRLLDMSLTGVSIGVDGDPGLELSERGEITVGLPSGSISFPASLLKVVPMTSGTRLVFEVELDRASEVGISQFIFKRQVEIIKELKEHPGLNL</sequence>
<dbReference type="AlphaFoldDB" id="A0A6V8N6H1"/>
<dbReference type="Pfam" id="PF07238">
    <property type="entry name" value="PilZ"/>
    <property type="match status" value="1"/>
</dbReference>
<dbReference type="InterPro" id="IPR009875">
    <property type="entry name" value="PilZ_domain"/>
</dbReference>
<comment type="caution">
    <text evidence="2">The sequence shown here is derived from an EMBL/GenBank/DDBJ whole genome shotgun (WGS) entry which is preliminary data.</text>
</comment>
<reference evidence="3" key="1">
    <citation type="submission" date="2020-06" db="EMBL/GenBank/DDBJ databases">
        <title>Draft genomic sequecing of Geomonas sp. Red745.</title>
        <authorList>
            <person name="Itoh H."/>
            <person name="Xu Z.X."/>
            <person name="Ushijima N."/>
            <person name="Masuda Y."/>
            <person name="Shiratori Y."/>
            <person name="Senoo K."/>
        </authorList>
    </citation>
    <scope>NUCLEOTIDE SEQUENCE [LARGE SCALE GENOMIC DNA]</scope>
    <source>
        <strain evidence="3">Red745</strain>
    </source>
</reference>
<accession>A0A6V8N6H1</accession>
<organism evidence="2 3">
    <name type="scientific">Geomonas limicola</name>
    <dbReference type="NCBI Taxonomy" id="2740186"/>
    <lineage>
        <taxon>Bacteria</taxon>
        <taxon>Pseudomonadati</taxon>
        <taxon>Thermodesulfobacteriota</taxon>
        <taxon>Desulfuromonadia</taxon>
        <taxon>Geobacterales</taxon>
        <taxon>Geobacteraceae</taxon>
        <taxon>Geomonas</taxon>
    </lineage>
</organism>
<dbReference type="GO" id="GO:0035438">
    <property type="term" value="F:cyclic-di-GMP binding"/>
    <property type="evidence" value="ECO:0007669"/>
    <property type="project" value="InterPro"/>
</dbReference>
<dbReference type="Proteomes" id="UP000587586">
    <property type="component" value="Unassembled WGS sequence"/>
</dbReference>
<dbReference type="Gene3D" id="2.40.10.220">
    <property type="entry name" value="predicted glycosyltransferase like domains"/>
    <property type="match status" value="1"/>
</dbReference>
<protein>
    <submittedName>
        <fullName evidence="2">Pilus protein PilZ</fullName>
    </submittedName>
</protein>
<dbReference type="EMBL" id="BLXZ01000002">
    <property type="protein sequence ID" value="GFO67417.1"/>
    <property type="molecule type" value="Genomic_DNA"/>
</dbReference>
<name>A0A6V8N6H1_9BACT</name>
<proteinExistence type="predicted"/>
<evidence type="ECO:0000313" key="2">
    <source>
        <dbReference type="EMBL" id="GFO67417.1"/>
    </source>
</evidence>